<feature type="region of interest" description="Disordered" evidence="1">
    <location>
        <begin position="1"/>
        <end position="25"/>
    </location>
</feature>
<feature type="compositionally biased region" description="Acidic residues" evidence="1">
    <location>
        <begin position="15"/>
        <end position="25"/>
    </location>
</feature>
<organism evidence="2 3">
    <name type="scientific">Rhodovulum sulfidophilum</name>
    <name type="common">Rhodobacter sulfidophilus</name>
    <dbReference type="NCBI Taxonomy" id="35806"/>
    <lineage>
        <taxon>Bacteria</taxon>
        <taxon>Pseudomonadati</taxon>
        <taxon>Pseudomonadota</taxon>
        <taxon>Alphaproteobacteria</taxon>
        <taxon>Rhodobacterales</taxon>
        <taxon>Paracoccaceae</taxon>
        <taxon>Rhodovulum</taxon>
    </lineage>
</organism>
<proteinExistence type="predicted"/>
<accession>A0A2W5NFY3</accession>
<evidence type="ECO:0000313" key="2">
    <source>
        <dbReference type="EMBL" id="PZQ49685.1"/>
    </source>
</evidence>
<dbReference type="Proteomes" id="UP000249185">
    <property type="component" value="Unassembled WGS sequence"/>
</dbReference>
<name>A0A2W5NFY3_RHOSU</name>
<gene>
    <name evidence="2" type="ORF">DI556_09435</name>
</gene>
<reference evidence="2 3" key="1">
    <citation type="submission" date="2017-08" db="EMBL/GenBank/DDBJ databases">
        <title>Infants hospitalized years apart are colonized by the same room-sourced microbial strains.</title>
        <authorList>
            <person name="Brooks B."/>
            <person name="Olm M.R."/>
            <person name="Firek B.A."/>
            <person name="Baker R."/>
            <person name="Thomas B.C."/>
            <person name="Morowitz M.J."/>
            <person name="Banfield J.F."/>
        </authorList>
    </citation>
    <scope>NUCLEOTIDE SEQUENCE [LARGE SCALE GENOMIC DNA]</scope>
    <source>
        <strain evidence="2">S2_005_002_R2_34</strain>
    </source>
</reference>
<dbReference type="AlphaFoldDB" id="A0A2W5NFY3"/>
<protein>
    <submittedName>
        <fullName evidence="2">Uncharacterized protein</fullName>
    </submittedName>
</protein>
<dbReference type="EMBL" id="QFPW01000006">
    <property type="protein sequence ID" value="PZQ49685.1"/>
    <property type="molecule type" value="Genomic_DNA"/>
</dbReference>
<sequence>MPRPRKSAARSASGDELDFESGDDAYAEPDDFLEGLRCAIARVRSTVGETFDLGAGRRYIDIDGLGAADYGD</sequence>
<comment type="caution">
    <text evidence="2">The sequence shown here is derived from an EMBL/GenBank/DDBJ whole genome shotgun (WGS) entry which is preliminary data.</text>
</comment>
<evidence type="ECO:0000313" key="3">
    <source>
        <dbReference type="Proteomes" id="UP000249185"/>
    </source>
</evidence>
<evidence type="ECO:0000256" key="1">
    <source>
        <dbReference type="SAM" id="MobiDB-lite"/>
    </source>
</evidence>